<reference evidence="9" key="3">
    <citation type="submission" date="2015-02" db="UniProtKB">
        <authorList>
            <consortium name="EnsemblProtists"/>
        </authorList>
    </citation>
    <scope>IDENTIFICATION</scope>
    <source>
        <strain evidence="9">DAOM BR144</strain>
    </source>
</reference>
<dbReference type="InterPro" id="IPR005150">
    <property type="entry name" value="Cellulose_synth"/>
</dbReference>
<feature type="transmembrane region" description="Helical" evidence="7">
    <location>
        <begin position="994"/>
        <end position="1014"/>
    </location>
</feature>
<dbReference type="EnsemblProtists" id="PYU1_T006539">
    <property type="protein sequence ID" value="PYU1_T006539"/>
    <property type="gene ID" value="PYU1_G006527"/>
</dbReference>
<dbReference type="InterPro" id="IPR025256">
    <property type="entry name" value="TM7S3/TM198-like_dom"/>
</dbReference>
<evidence type="ECO:0000313" key="9">
    <source>
        <dbReference type="EnsemblProtists" id="PYU1_T006539"/>
    </source>
</evidence>
<dbReference type="GO" id="GO:0016020">
    <property type="term" value="C:membrane"/>
    <property type="evidence" value="ECO:0007669"/>
    <property type="project" value="InterPro"/>
</dbReference>
<dbReference type="Gene3D" id="3.90.550.10">
    <property type="entry name" value="Spore Coat Polysaccharide Biosynthesis Protein SpsA, Chain A"/>
    <property type="match status" value="1"/>
</dbReference>
<keyword evidence="6 7" id="KW-0472">Membrane</keyword>
<dbReference type="InterPro" id="IPR029044">
    <property type="entry name" value="Nucleotide-diphossugar_trans"/>
</dbReference>
<name>K3WNJ7_GLOUD</name>
<comment type="subcellular location">
    <subcellularLocation>
        <location evidence="1">Endomembrane system</location>
        <topology evidence="1">Multi-pass membrane protein</topology>
    </subcellularLocation>
</comment>
<evidence type="ECO:0000256" key="4">
    <source>
        <dbReference type="ARBA" id="ARBA00022692"/>
    </source>
</evidence>
<feature type="transmembrane region" description="Helical" evidence="7">
    <location>
        <begin position="92"/>
        <end position="109"/>
    </location>
</feature>
<dbReference type="GO" id="GO:0012505">
    <property type="term" value="C:endomembrane system"/>
    <property type="evidence" value="ECO:0007669"/>
    <property type="project" value="UniProtKB-SubCell"/>
</dbReference>
<evidence type="ECO:0000256" key="6">
    <source>
        <dbReference type="ARBA" id="ARBA00023136"/>
    </source>
</evidence>
<dbReference type="Pfam" id="PF13886">
    <property type="entry name" value="TM7S3_TM198"/>
    <property type="match status" value="1"/>
</dbReference>
<dbReference type="PANTHER" id="PTHR43867">
    <property type="entry name" value="CELLULOSE SYNTHASE CATALYTIC SUBUNIT A [UDP-FORMING]"/>
    <property type="match status" value="1"/>
</dbReference>
<evidence type="ECO:0000256" key="1">
    <source>
        <dbReference type="ARBA" id="ARBA00004127"/>
    </source>
</evidence>
<feature type="transmembrane region" description="Helical" evidence="7">
    <location>
        <begin position="66"/>
        <end position="85"/>
    </location>
</feature>
<dbReference type="EMBL" id="GL376604">
    <property type="status" value="NOT_ANNOTATED_CDS"/>
    <property type="molecule type" value="Genomic_DNA"/>
</dbReference>
<proteinExistence type="predicted"/>
<dbReference type="SUPFAM" id="SSF53448">
    <property type="entry name" value="Nucleotide-diphospho-sugar transferases"/>
    <property type="match status" value="1"/>
</dbReference>
<evidence type="ECO:0000259" key="8">
    <source>
        <dbReference type="Pfam" id="PF13886"/>
    </source>
</evidence>
<feature type="transmembrane region" description="Helical" evidence="7">
    <location>
        <begin position="953"/>
        <end position="974"/>
    </location>
</feature>
<dbReference type="STRING" id="431595.K3WNJ7"/>
<feature type="domain" description="TM7S3/TM198-like" evidence="8">
    <location>
        <begin position="35"/>
        <end position="225"/>
    </location>
</feature>
<keyword evidence="2" id="KW-0328">Glycosyltransferase</keyword>
<feature type="transmembrane region" description="Helical" evidence="7">
    <location>
        <begin position="208"/>
        <end position="226"/>
    </location>
</feature>
<evidence type="ECO:0000256" key="2">
    <source>
        <dbReference type="ARBA" id="ARBA00022676"/>
    </source>
</evidence>
<feature type="transmembrane region" description="Helical" evidence="7">
    <location>
        <begin position="497"/>
        <end position="520"/>
    </location>
</feature>
<dbReference type="GO" id="GO:0016760">
    <property type="term" value="F:cellulose synthase (UDP-forming) activity"/>
    <property type="evidence" value="ECO:0007669"/>
    <property type="project" value="InterPro"/>
</dbReference>
<feature type="transmembrane region" description="Helical" evidence="7">
    <location>
        <begin position="1064"/>
        <end position="1081"/>
    </location>
</feature>
<dbReference type="InterPro" id="IPR050321">
    <property type="entry name" value="Glycosyltr_2/OpgH_subfam"/>
</dbReference>
<evidence type="ECO:0000256" key="3">
    <source>
        <dbReference type="ARBA" id="ARBA00022679"/>
    </source>
</evidence>
<dbReference type="Pfam" id="PF03552">
    <property type="entry name" value="Cellulose_synt"/>
    <property type="match status" value="2"/>
</dbReference>
<feature type="transmembrane region" description="Helical" evidence="7">
    <location>
        <begin position="926"/>
        <end position="947"/>
    </location>
</feature>
<evidence type="ECO:0000256" key="7">
    <source>
        <dbReference type="SAM" id="Phobius"/>
    </source>
</evidence>
<evidence type="ECO:0000313" key="10">
    <source>
        <dbReference type="Proteomes" id="UP000019132"/>
    </source>
</evidence>
<dbReference type="VEuPathDB" id="FungiDB:PYU1_G006527"/>
<feature type="transmembrane region" description="Helical" evidence="7">
    <location>
        <begin position="426"/>
        <end position="449"/>
    </location>
</feature>
<feature type="transmembrane region" description="Helical" evidence="7">
    <location>
        <begin position="1101"/>
        <end position="1121"/>
    </location>
</feature>
<evidence type="ECO:0000256" key="5">
    <source>
        <dbReference type="ARBA" id="ARBA00022989"/>
    </source>
</evidence>
<organism evidence="9 10">
    <name type="scientific">Globisporangium ultimum (strain ATCC 200006 / CBS 805.95 / DAOM BR144)</name>
    <name type="common">Pythium ultimum</name>
    <dbReference type="NCBI Taxonomy" id="431595"/>
    <lineage>
        <taxon>Eukaryota</taxon>
        <taxon>Sar</taxon>
        <taxon>Stramenopiles</taxon>
        <taxon>Oomycota</taxon>
        <taxon>Peronosporomycetes</taxon>
        <taxon>Pythiales</taxon>
        <taxon>Pythiaceae</taxon>
        <taxon>Globisporangium</taxon>
    </lineage>
</organism>
<dbReference type="PANTHER" id="PTHR43867:SF8">
    <property type="entry name" value="GLYCOSIDE HYDROLASE FAMILY 8"/>
    <property type="match status" value="1"/>
</dbReference>
<dbReference type="GO" id="GO:0030244">
    <property type="term" value="P:cellulose biosynthetic process"/>
    <property type="evidence" value="ECO:0007669"/>
    <property type="project" value="InterPro"/>
</dbReference>
<dbReference type="AlphaFoldDB" id="K3WNJ7"/>
<feature type="transmembrane region" description="Helical" evidence="7">
    <location>
        <begin position="35"/>
        <end position="60"/>
    </location>
</feature>
<keyword evidence="4 7" id="KW-0812">Transmembrane</keyword>
<reference evidence="10" key="2">
    <citation type="submission" date="2010-04" db="EMBL/GenBank/DDBJ databases">
        <authorList>
            <person name="Buell R."/>
            <person name="Hamilton J."/>
            <person name="Hostetler J."/>
        </authorList>
    </citation>
    <scope>NUCLEOTIDE SEQUENCE [LARGE SCALE GENOMIC DNA]</scope>
    <source>
        <strain evidence="10">DAOM:BR144</strain>
    </source>
</reference>
<feature type="transmembrane region" description="Helical" evidence="7">
    <location>
        <begin position="157"/>
        <end position="177"/>
    </location>
</feature>
<dbReference type="eggNOG" id="ENOG502QQSH">
    <property type="taxonomic scope" value="Eukaryota"/>
</dbReference>
<feature type="transmembrane region" description="Helical" evidence="7">
    <location>
        <begin position="6"/>
        <end position="28"/>
    </location>
</feature>
<keyword evidence="3" id="KW-0808">Transferase</keyword>
<dbReference type="OMA" id="NILAMQY"/>
<accession>K3WNJ7</accession>
<sequence>MTTAVEIIASVVGIIGGMSLAFGGWSSLSLGARSLFVTTQFISGCAMGFVAAYTAIATLSSDTNEWIALGAAGGAGVLAGAVIGFVTMLGPLLLILVTGAIVGPYLLLIDAHDGVGLFPADNQLARQEFVVAFLIIFVLVCSSRSKTNEMENHRFKYVIFTAFVGGWMLADAVSRFVGNGTLSSVLYNSFQHGGSAALRDIDSSAQTLMFLVWGGVAVVGVLNQMAMRWGLACYNRVGSHAQLSGGAIEETLPELPSGATLVAQLPTERVRLVCENCFATVPSGTAFCTECGEAMPGDDVDPNVSISQAQMPSVAMNSTTNVPDRWQTIPNRAYVSTTSYVDPKMARGDPSMKGDNGRSIRFMDAGVQDPDGKMRGYNDNSMANRPNFYEPSFRSFAMSTYSIANRAAEPVETPNIRKYKMSGAGIFHLVYFLSAVAGVWWLAFLVGYYPQEYACSHVAPTLPCSKLDDSVKTGCFSSTKNFDASTDEGYCIRDTPVAVWLMYGMMVFSEFLNFFLGLLFNFSMWRPIRRGARYMNDFKPPIPKEQWPTVDVFLCHYTEPVSDTMQTLKNCLAMQYPPELLHIWLCDDGYTKSVWDANNHFKVTVNTKVIEQCGDLRGDLARLMHERIVGPVQDDTSLKSWRRQHSSVRELRKEGGKGVQRRDCAVGSLSDDYDYRDRGIPRVTFVGRMKPETHHSKAGNINNILFNEGAEGKYILILDNDMKPHPKFLLAVLPFFFSEGEAVDGGGRQYSDDISWNQVSYVQTPQYFEDTPQLTIMGDPCGHKNTIFFDAVQCGRDGFDSAAFAGTNAVFRRQAFDSIGGIQYGTQTEDAYTGNILHTSGWDSVYFRKDFEGEPKDRIRLCEGAIPETVATSMGQKKRWAKGAVQILLMKNESEVDPDWRPPRVPAPDPKPSLAFPRKMFFWDSVFYPFGSIPALCYVIIAIYYLCTGDAPIYAKGTMFMYSFLPTMLIKWLLNLLANRAVDNNDVWRAQQTWFSYSFVTMLAIIEAIQARVTGKDKSWANTGAGQKTSWTEIPNVLIFFTMGVSQIVALIRFFQYENATNPWNYVSAMFFGLFIMSNFYPMVKMSITEYCGWDHTSATFTANIFGSLIMVFMVVFVQLWQVYYTDNLAVAQGQTDTSSST</sequence>
<protein>
    <recommendedName>
        <fullName evidence="8">TM7S3/TM198-like domain-containing protein</fullName>
    </recommendedName>
</protein>
<dbReference type="HOGENOM" id="CLU_009471_0_0_1"/>
<dbReference type="Proteomes" id="UP000019132">
    <property type="component" value="Unassembled WGS sequence"/>
</dbReference>
<keyword evidence="10" id="KW-1185">Reference proteome</keyword>
<feature type="transmembrane region" description="Helical" evidence="7">
    <location>
        <begin position="129"/>
        <end position="145"/>
    </location>
</feature>
<reference evidence="10" key="1">
    <citation type="journal article" date="2010" name="Genome Biol.">
        <title>Genome sequence of the necrotrophic plant pathogen Pythium ultimum reveals original pathogenicity mechanisms and effector repertoire.</title>
        <authorList>
            <person name="Levesque C.A."/>
            <person name="Brouwer H."/>
            <person name="Cano L."/>
            <person name="Hamilton J.P."/>
            <person name="Holt C."/>
            <person name="Huitema E."/>
            <person name="Raffaele S."/>
            <person name="Robideau G.P."/>
            <person name="Thines M."/>
            <person name="Win J."/>
            <person name="Zerillo M.M."/>
            <person name="Beakes G.W."/>
            <person name="Boore J.L."/>
            <person name="Busam D."/>
            <person name="Dumas B."/>
            <person name="Ferriera S."/>
            <person name="Fuerstenberg S.I."/>
            <person name="Gachon C.M."/>
            <person name="Gaulin E."/>
            <person name="Govers F."/>
            <person name="Grenville-Briggs L."/>
            <person name="Horner N."/>
            <person name="Hostetler J."/>
            <person name="Jiang R.H."/>
            <person name="Johnson J."/>
            <person name="Krajaejun T."/>
            <person name="Lin H."/>
            <person name="Meijer H.J."/>
            <person name="Moore B."/>
            <person name="Morris P."/>
            <person name="Phuntmart V."/>
            <person name="Puiu D."/>
            <person name="Shetty J."/>
            <person name="Stajich J.E."/>
            <person name="Tripathy S."/>
            <person name="Wawra S."/>
            <person name="van West P."/>
            <person name="Whitty B.R."/>
            <person name="Coutinho P.M."/>
            <person name="Henrissat B."/>
            <person name="Martin F."/>
            <person name="Thomas P.D."/>
            <person name="Tyler B.M."/>
            <person name="De Vries R.P."/>
            <person name="Kamoun S."/>
            <person name="Yandell M."/>
            <person name="Tisserat N."/>
            <person name="Buell C.R."/>
        </authorList>
    </citation>
    <scope>NUCLEOTIDE SEQUENCE</scope>
    <source>
        <strain evidence="10">DAOM:BR144</strain>
    </source>
</reference>
<keyword evidence="5 7" id="KW-1133">Transmembrane helix</keyword>
<feature type="transmembrane region" description="Helical" evidence="7">
    <location>
        <begin position="1034"/>
        <end position="1052"/>
    </location>
</feature>
<dbReference type="InParanoid" id="K3WNJ7"/>